<feature type="transmembrane region" description="Helical" evidence="1">
    <location>
        <begin position="213"/>
        <end position="234"/>
    </location>
</feature>
<keyword evidence="4" id="KW-1185">Reference proteome</keyword>
<evidence type="ECO:0000259" key="2">
    <source>
        <dbReference type="Pfam" id="PF25231"/>
    </source>
</evidence>
<feature type="domain" description="DUF7847" evidence="2">
    <location>
        <begin position="3"/>
        <end position="232"/>
    </location>
</feature>
<dbReference type="EMBL" id="CR936257">
    <property type="protein sequence ID" value="CAI49254.1"/>
    <property type="molecule type" value="Genomic_DNA"/>
</dbReference>
<dbReference type="GeneID" id="3701406"/>
<keyword evidence="1" id="KW-0812">Transmembrane</keyword>
<reference evidence="3 4" key="1">
    <citation type="journal article" date="2005" name="Genome Res.">
        <title>Living with two extremes: conclusions from the genome sequence of Natronomonas pharaonis.</title>
        <authorList>
            <person name="Falb M."/>
            <person name="Pfeiffer F."/>
            <person name="Palm P."/>
            <person name="Rodewald K."/>
            <person name="Hickmann V."/>
            <person name="Tittor J."/>
            <person name="Oesterhelt D."/>
        </authorList>
    </citation>
    <scope>NUCLEOTIDE SEQUENCE [LARGE SCALE GENOMIC DNA]</scope>
    <source>
        <strain evidence="4">ATCC 35678 / DSM 2160 / CIP 103997 / JCM 8858 / NBRC 14720 / NCIMB 2260 / Gabara</strain>
    </source>
</reference>
<feature type="transmembrane region" description="Helical" evidence="1">
    <location>
        <begin position="67"/>
        <end position="91"/>
    </location>
</feature>
<dbReference type="AlphaFoldDB" id="A0A1U7EW08"/>
<evidence type="ECO:0000313" key="3">
    <source>
        <dbReference type="EMBL" id="CAI49254.1"/>
    </source>
</evidence>
<organism evidence="3 4">
    <name type="scientific">Natronomonas pharaonis (strain ATCC 35678 / DSM 2160 / CIP 103997 / JCM 8858 / NBRC 14720 / NCIMB 2260 / Gabara)</name>
    <name type="common">Halobacterium pharaonis</name>
    <dbReference type="NCBI Taxonomy" id="348780"/>
    <lineage>
        <taxon>Archaea</taxon>
        <taxon>Methanobacteriati</taxon>
        <taxon>Methanobacteriota</taxon>
        <taxon>Stenosarchaea group</taxon>
        <taxon>Halobacteria</taxon>
        <taxon>Halobacteriales</taxon>
        <taxon>Natronomonadaceae</taxon>
        <taxon>Natronomonas</taxon>
    </lineage>
</organism>
<dbReference type="Proteomes" id="UP000002698">
    <property type="component" value="Chromosome"/>
</dbReference>
<evidence type="ECO:0000256" key="1">
    <source>
        <dbReference type="SAM" id="Phobius"/>
    </source>
</evidence>
<accession>A0A1U7EW08</accession>
<feature type="transmembrane region" description="Helical" evidence="1">
    <location>
        <begin position="135"/>
        <end position="154"/>
    </location>
</feature>
<evidence type="ECO:0000313" key="4">
    <source>
        <dbReference type="Proteomes" id="UP000002698"/>
    </source>
</evidence>
<keyword evidence="1" id="KW-1133">Transmembrane helix</keyword>
<dbReference type="InterPro" id="IPR057169">
    <property type="entry name" value="DUF7847"/>
</dbReference>
<keyword evidence="1" id="KW-0472">Membrane</keyword>
<feature type="transmembrane region" description="Helical" evidence="1">
    <location>
        <begin position="112"/>
        <end position="129"/>
    </location>
</feature>
<gene>
    <name evidence="3" type="ordered locus">NP_2326A</name>
</gene>
<proteinExistence type="predicted"/>
<feature type="transmembrane region" description="Helical" evidence="1">
    <location>
        <begin position="21"/>
        <end position="47"/>
    </location>
</feature>
<feature type="transmembrane region" description="Helical" evidence="1">
    <location>
        <begin position="175"/>
        <end position="201"/>
    </location>
</feature>
<protein>
    <recommendedName>
        <fullName evidence="2">DUF7847 domain-containing protein</fullName>
    </recommendedName>
</protein>
<name>A0A1U7EW08_NATPD</name>
<dbReference type="eggNOG" id="arCOG03934">
    <property type="taxonomic scope" value="Archaea"/>
</dbReference>
<dbReference type="RefSeq" id="WP_011322881.1">
    <property type="nucleotide sequence ID" value="NC_007426.1"/>
</dbReference>
<dbReference type="Pfam" id="PF25231">
    <property type="entry name" value="DUF7847"/>
    <property type="match status" value="1"/>
</dbReference>
<sequence length="248" mass="25315">MALPIGQTIADGIERAATKTGLVLAVVLIAYQLPLVAATNTLFEALLPAEAAAEADIGLTLPLSADAAAAIAVLGYLFGVAVAVVAARALARPHAALSTFPPSLYTRRILRATLAALVAGLLATVAIGVGTLLLVIPGLFLLVSFAFYLVVIGVEDEGPLSSLRRSWQLASGNRWRLFALILIVGIAVGLVSSVVSIAAAVTGSMVASEVASILVAGFLGIVGYGVIIEAYLWLRENDDPAAAATASM</sequence>
<dbReference type="EnsemblBacteria" id="CAI49254">
    <property type="protein sequence ID" value="CAI49254"/>
    <property type="gene ID" value="NP_2326A"/>
</dbReference>
<dbReference type="KEGG" id="nph:NP_2326A"/>
<dbReference type="STRING" id="348780.NP_2326A"/>
<dbReference type="HOGENOM" id="CLU_084120_0_0_2"/>